<evidence type="ECO:0000256" key="4">
    <source>
        <dbReference type="ARBA" id="ARBA00022989"/>
    </source>
</evidence>
<gene>
    <name evidence="9" type="ORF">QE152_g32153</name>
</gene>
<comment type="subcellular location">
    <subcellularLocation>
        <location evidence="1">Nucleus inner membrane</location>
        <topology evidence="1">Multi-pass membrane protein</topology>
    </subcellularLocation>
</comment>
<dbReference type="PANTHER" id="PTHR31040">
    <property type="entry name" value="NURIM"/>
    <property type="match status" value="1"/>
</dbReference>
<dbReference type="GO" id="GO:0005637">
    <property type="term" value="C:nuclear inner membrane"/>
    <property type="evidence" value="ECO:0007669"/>
    <property type="project" value="UniProtKB-SubCell"/>
</dbReference>
<feature type="transmembrane region" description="Helical" evidence="8">
    <location>
        <begin position="54"/>
        <end position="73"/>
    </location>
</feature>
<organism evidence="9 10">
    <name type="scientific">Popillia japonica</name>
    <name type="common">Japanese beetle</name>
    <dbReference type="NCBI Taxonomy" id="7064"/>
    <lineage>
        <taxon>Eukaryota</taxon>
        <taxon>Metazoa</taxon>
        <taxon>Ecdysozoa</taxon>
        <taxon>Arthropoda</taxon>
        <taxon>Hexapoda</taxon>
        <taxon>Insecta</taxon>
        <taxon>Pterygota</taxon>
        <taxon>Neoptera</taxon>
        <taxon>Endopterygota</taxon>
        <taxon>Coleoptera</taxon>
        <taxon>Polyphaga</taxon>
        <taxon>Scarabaeiformia</taxon>
        <taxon>Scarabaeidae</taxon>
        <taxon>Rutelinae</taxon>
        <taxon>Popillia</taxon>
    </lineage>
</organism>
<proteinExistence type="inferred from homology"/>
<evidence type="ECO:0000256" key="7">
    <source>
        <dbReference type="ARBA" id="ARBA00032957"/>
    </source>
</evidence>
<name>A0AAW1IZP8_POPJA</name>
<evidence type="ECO:0000256" key="8">
    <source>
        <dbReference type="SAM" id="Phobius"/>
    </source>
</evidence>
<dbReference type="PANTHER" id="PTHR31040:SF1">
    <property type="entry name" value="NURIM"/>
    <property type="match status" value="1"/>
</dbReference>
<comment type="similarity">
    <text evidence="2">Belongs to the nurim family.</text>
</comment>
<reference evidence="9 10" key="1">
    <citation type="journal article" date="2024" name="BMC Genomics">
        <title>De novo assembly and annotation of Popillia japonica's genome with initial clues to its potential as an invasive pest.</title>
        <authorList>
            <person name="Cucini C."/>
            <person name="Boschi S."/>
            <person name="Funari R."/>
            <person name="Cardaioli E."/>
            <person name="Iannotti N."/>
            <person name="Marturano G."/>
            <person name="Paoli F."/>
            <person name="Bruttini M."/>
            <person name="Carapelli A."/>
            <person name="Frati F."/>
            <person name="Nardi F."/>
        </authorList>
    </citation>
    <scope>NUCLEOTIDE SEQUENCE [LARGE SCALE GENOMIC DNA]</scope>
    <source>
        <strain evidence="9">DMR45628</strain>
    </source>
</reference>
<dbReference type="Proteomes" id="UP001458880">
    <property type="component" value="Unassembled WGS sequence"/>
</dbReference>
<feature type="transmembrane region" description="Helical" evidence="8">
    <location>
        <begin position="94"/>
        <end position="113"/>
    </location>
</feature>
<evidence type="ECO:0000256" key="1">
    <source>
        <dbReference type="ARBA" id="ARBA00004473"/>
    </source>
</evidence>
<evidence type="ECO:0000256" key="5">
    <source>
        <dbReference type="ARBA" id="ARBA00023136"/>
    </source>
</evidence>
<keyword evidence="4 8" id="KW-1133">Transmembrane helix</keyword>
<feature type="transmembrane region" description="Helical" evidence="8">
    <location>
        <begin position="196"/>
        <end position="221"/>
    </location>
</feature>
<accession>A0AAW1IZP8</accession>
<dbReference type="AlphaFoldDB" id="A0AAW1IZP8"/>
<feature type="transmembrane region" description="Helical" evidence="8">
    <location>
        <begin position="129"/>
        <end position="150"/>
    </location>
</feature>
<evidence type="ECO:0000256" key="6">
    <source>
        <dbReference type="ARBA" id="ARBA00031700"/>
    </source>
</evidence>
<keyword evidence="10" id="KW-1185">Reference proteome</keyword>
<feature type="transmembrane region" description="Helical" evidence="8">
    <location>
        <begin position="12"/>
        <end position="34"/>
    </location>
</feature>
<evidence type="ECO:0000256" key="2">
    <source>
        <dbReference type="ARBA" id="ARBA00010631"/>
    </source>
</evidence>
<keyword evidence="3 8" id="KW-0812">Transmembrane</keyword>
<comment type="caution">
    <text evidence="9">The sequence shown here is derived from an EMBL/GenBank/DDBJ whole genome shotgun (WGS) entry which is preliminary data.</text>
</comment>
<protein>
    <recommendedName>
        <fullName evidence="7">Nuclear envelope membrane protein</fullName>
    </recommendedName>
    <alternativeName>
        <fullName evidence="6">Nuclear rim protein</fullName>
    </alternativeName>
</protein>
<evidence type="ECO:0000313" key="9">
    <source>
        <dbReference type="EMBL" id="KAK9696048.1"/>
    </source>
</evidence>
<evidence type="ECO:0000256" key="3">
    <source>
        <dbReference type="ARBA" id="ARBA00022692"/>
    </source>
</evidence>
<dbReference type="InterPro" id="IPR033580">
    <property type="entry name" value="Nurim-like"/>
</dbReference>
<evidence type="ECO:0000313" key="10">
    <source>
        <dbReference type="Proteomes" id="UP001458880"/>
    </source>
</evidence>
<sequence length="246" mass="28906">MTLKYYVGSIFKICIAGIGFGLAFYTAIKFTLFLSDPNYTISHSTLRGGWFKHSWSLFINMCLLSTFILLHSLMAHHTFKQMLGSYITDIQRSIYVITTALSIQLLLRYWHVIPDIVLWKFTLKSSPVLWIYCIIHATFWLLIYVGCICVDINELLGIKQVYYKLKGLPDPLSQKSYQLRKLYGHMRHPGFSSLSAILWITPIMSLDRLLLATVLTLYMYIAWNTDHDDYQYQYVQNKRKFYELNY</sequence>
<dbReference type="EMBL" id="JASPKY010000463">
    <property type="protein sequence ID" value="KAK9696048.1"/>
    <property type="molecule type" value="Genomic_DNA"/>
</dbReference>
<keyword evidence="5 8" id="KW-0472">Membrane</keyword>